<evidence type="ECO:0000313" key="1">
    <source>
        <dbReference type="EMBL" id="MDH0123303.1"/>
    </source>
</evidence>
<reference evidence="1" key="1">
    <citation type="submission" date="2022-09" db="EMBL/GenBank/DDBJ databases">
        <title>Intensive care unit water sources are persistently colonized with multi-drug resistant bacteria and are the site of extensive horizontal gene transfer of antibiotic resistance genes.</title>
        <authorList>
            <person name="Diorio-Toth L."/>
        </authorList>
    </citation>
    <scope>NUCLEOTIDE SEQUENCE</scope>
    <source>
        <strain evidence="1">GD04153</strain>
    </source>
</reference>
<accession>A0AA42GUN1</accession>
<dbReference type="EMBL" id="JAODYY010000001">
    <property type="protein sequence ID" value="MDH0123303.1"/>
    <property type="molecule type" value="Genomic_DNA"/>
</dbReference>
<comment type="caution">
    <text evidence="1">The sequence shown here is derived from an EMBL/GenBank/DDBJ whole genome shotgun (WGS) entry which is preliminary data.</text>
</comment>
<gene>
    <name evidence="1" type="ORF">N7376_04805</name>
</gene>
<evidence type="ECO:0000313" key="2">
    <source>
        <dbReference type="Proteomes" id="UP001158087"/>
    </source>
</evidence>
<dbReference type="Proteomes" id="UP001158087">
    <property type="component" value="Unassembled WGS sequence"/>
</dbReference>
<evidence type="ECO:0008006" key="3">
    <source>
        <dbReference type="Google" id="ProtNLM"/>
    </source>
</evidence>
<name>A0AA42GUN1_9HYPH</name>
<sequence>MSKHPTFRMLARTANRVFRERGQHFWHQHDGDVVQPIQLIFNDAYAPVDAAGVQVEEAKPTAFVLIEDAKRMAPDRADGPLDLMFSNRDELAISGIRYGIESCRGDGYAQLEIKLFRKNDG</sequence>
<proteinExistence type="predicted"/>
<protein>
    <recommendedName>
        <fullName evidence="3">Phage protein</fullName>
    </recommendedName>
</protein>
<dbReference type="AlphaFoldDB" id="A0AA42GUN1"/>
<organism evidence="1 2">
    <name type="scientific">Brucella intermedia GD04153</name>
    <dbReference type="NCBI Taxonomy" id="2975438"/>
    <lineage>
        <taxon>Bacteria</taxon>
        <taxon>Pseudomonadati</taxon>
        <taxon>Pseudomonadota</taxon>
        <taxon>Alphaproteobacteria</taxon>
        <taxon>Hyphomicrobiales</taxon>
        <taxon>Brucellaceae</taxon>
        <taxon>Brucella/Ochrobactrum group</taxon>
        <taxon>Brucella</taxon>
    </lineage>
</organism>